<gene>
    <name evidence="1" type="ORF">F2165_15430</name>
</gene>
<accession>A0A5Y4DSN2</accession>
<sequence>MTTITRERLLKIQQWRETYGTGSNVMLPAEEAEELARIALASLDAEPVGEVSEKRRGLVMDGTVDLGGKSTYRIIKGEKAMKLLPLGTKFYIAPPAPIVPEKMNFSTACNFVQINGMAKEDRATLAMRTWNAAIEKFKEMNKCL</sequence>
<dbReference type="AlphaFoldDB" id="A0A5Y4DSN2"/>
<evidence type="ECO:0000313" key="1">
    <source>
        <dbReference type="EMBL" id="ECS0983744.1"/>
    </source>
</evidence>
<reference evidence="1" key="1">
    <citation type="submission" date="2019-09" db="EMBL/GenBank/DDBJ databases">
        <authorList>
            <consortium name="PulseNet: The National Subtyping Network for Foodborne Disease Surveillance"/>
            <person name="Tarr C.L."/>
            <person name="Trees E."/>
            <person name="Katz L.S."/>
            <person name="Carleton-Romer H.A."/>
            <person name="Stroika S."/>
            <person name="Kucerova Z."/>
            <person name="Roache K.F."/>
            <person name="Sabol A.L."/>
            <person name="Besser J."/>
            <person name="Gerner-Smidt P."/>
        </authorList>
    </citation>
    <scope>NUCLEOTIDE SEQUENCE</scope>
    <source>
        <strain evidence="1">PNUSAS098420</strain>
    </source>
</reference>
<dbReference type="EMBL" id="AAKILT010000007">
    <property type="protein sequence ID" value="ECS0983744.1"/>
    <property type="molecule type" value="Genomic_DNA"/>
</dbReference>
<comment type="caution">
    <text evidence="1">The sequence shown here is derived from an EMBL/GenBank/DDBJ whole genome shotgun (WGS) entry which is preliminary data.</text>
</comment>
<name>A0A5Y4DSN2_SALER</name>
<organism evidence="1">
    <name type="scientific">Salmonella enterica</name>
    <name type="common">Salmonella choleraesuis</name>
    <dbReference type="NCBI Taxonomy" id="28901"/>
    <lineage>
        <taxon>Bacteria</taxon>
        <taxon>Pseudomonadati</taxon>
        <taxon>Pseudomonadota</taxon>
        <taxon>Gammaproteobacteria</taxon>
        <taxon>Enterobacterales</taxon>
        <taxon>Enterobacteriaceae</taxon>
        <taxon>Salmonella</taxon>
    </lineage>
</organism>
<protein>
    <recommendedName>
        <fullName evidence="2">Eaa protein</fullName>
    </recommendedName>
</protein>
<proteinExistence type="predicted"/>
<evidence type="ECO:0008006" key="2">
    <source>
        <dbReference type="Google" id="ProtNLM"/>
    </source>
</evidence>